<feature type="domain" description="Solute-binding protein family 3/N-terminal" evidence="3">
    <location>
        <begin position="46"/>
        <end position="269"/>
    </location>
</feature>
<keyword evidence="5" id="KW-1185">Reference proteome</keyword>
<organism evidence="4 5">
    <name type="scientific">Arthrobacter bambusae</name>
    <dbReference type="NCBI Taxonomy" id="1338426"/>
    <lineage>
        <taxon>Bacteria</taxon>
        <taxon>Bacillati</taxon>
        <taxon>Actinomycetota</taxon>
        <taxon>Actinomycetes</taxon>
        <taxon>Micrococcales</taxon>
        <taxon>Micrococcaceae</taxon>
        <taxon>Arthrobacter</taxon>
    </lineage>
</organism>
<dbReference type="CDD" id="cd13530">
    <property type="entry name" value="PBP2_peptides_like"/>
    <property type="match status" value="1"/>
</dbReference>
<name>A0ABV2P1N3_9MICC</name>
<gene>
    <name evidence="4" type="ORF">ABIE37_000425</name>
</gene>
<accession>A0ABV2P1N3</accession>
<dbReference type="SMART" id="SM00062">
    <property type="entry name" value="PBPb"/>
    <property type="match status" value="1"/>
</dbReference>
<evidence type="ECO:0000256" key="2">
    <source>
        <dbReference type="SAM" id="SignalP"/>
    </source>
</evidence>
<evidence type="ECO:0000313" key="4">
    <source>
        <dbReference type="EMBL" id="MET4538670.1"/>
    </source>
</evidence>
<feature type="chain" id="PRO_5046318268" evidence="2">
    <location>
        <begin position="29"/>
        <end position="277"/>
    </location>
</feature>
<dbReference type="EMBL" id="JBEPSN010000001">
    <property type="protein sequence ID" value="MET4538670.1"/>
    <property type="molecule type" value="Genomic_DNA"/>
</dbReference>
<dbReference type="InterPro" id="IPR001638">
    <property type="entry name" value="Solute-binding_3/MltF_N"/>
</dbReference>
<keyword evidence="1 2" id="KW-0732">Signal</keyword>
<feature type="signal peptide" evidence="2">
    <location>
        <begin position="1"/>
        <end position="28"/>
    </location>
</feature>
<dbReference type="RefSeq" id="WP_354226273.1">
    <property type="nucleotide sequence ID" value="NZ_JBEPSN010000001.1"/>
</dbReference>
<evidence type="ECO:0000313" key="5">
    <source>
        <dbReference type="Proteomes" id="UP001549307"/>
    </source>
</evidence>
<evidence type="ECO:0000259" key="3">
    <source>
        <dbReference type="SMART" id="SM00062"/>
    </source>
</evidence>
<evidence type="ECO:0000256" key="1">
    <source>
        <dbReference type="ARBA" id="ARBA00022729"/>
    </source>
</evidence>
<comment type="caution">
    <text evidence="4">The sequence shown here is derived from an EMBL/GenBank/DDBJ whole genome shotgun (WGS) entry which is preliminary data.</text>
</comment>
<sequence>MKKSLSVASVLVAAAAFLSGCASGPGTAVSADCKPASEFKTLNNGTLSIVGPDYPPLFTYENQTLGGVDGEILKGFADSNCLSADTKVLPSASVIEALKTGQADIAAGGWYPTGERAQVVAQSVPAYGDPSVLVAKSPSGKIEDYEGKKVGTTQGYLWVDDLVKWGGDTIKLYQSPDAVYQDLANGRIDVAVMAVNEAAFRLSKDTSSGLSYVTLEKTDLIEATQHPSVTNLPHSKNNPELTTAINTYLDKIRQDGTLAKILDKYGIDPKQAEPAKE</sequence>
<dbReference type="Pfam" id="PF00497">
    <property type="entry name" value="SBP_bac_3"/>
    <property type="match status" value="1"/>
</dbReference>
<reference evidence="4 5" key="1">
    <citation type="submission" date="2024-06" db="EMBL/GenBank/DDBJ databases">
        <title>Sorghum-associated microbial communities from plants grown in Nebraska, USA.</title>
        <authorList>
            <person name="Schachtman D."/>
        </authorList>
    </citation>
    <scope>NUCLEOTIDE SEQUENCE [LARGE SCALE GENOMIC DNA]</scope>
    <source>
        <strain evidence="4 5">3552</strain>
    </source>
</reference>
<dbReference type="SUPFAM" id="SSF53850">
    <property type="entry name" value="Periplasmic binding protein-like II"/>
    <property type="match status" value="1"/>
</dbReference>
<dbReference type="PROSITE" id="PS51257">
    <property type="entry name" value="PROKAR_LIPOPROTEIN"/>
    <property type="match status" value="1"/>
</dbReference>
<proteinExistence type="predicted"/>
<dbReference type="PANTHER" id="PTHR35936">
    <property type="entry name" value="MEMBRANE-BOUND LYTIC MUREIN TRANSGLYCOSYLASE F"/>
    <property type="match status" value="1"/>
</dbReference>
<protein>
    <submittedName>
        <fullName evidence="4">Polar amino acid transport system substrate-binding protein</fullName>
    </submittedName>
</protein>
<dbReference type="GeneID" id="92751396"/>
<dbReference type="Gene3D" id="3.40.190.10">
    <property type="entry name" value="Periplasmic binding protein-like II"/>
    <property type="match status" value="2"/>
</dbReference>
<dbReference type="PANTHER" id="PTHR35936:SF17">
    <property type="entry name" value="ARGININE-BINDING EXTRACELLULAR PROTEIN ARTP"/>
    <property type="match status" value="1"/>
</dbReference>
<dbReference type="Proteomes" id="UP001549307">
    <property type="component" value="Unassembled WGS sequence"/>
</dbReference>